<dbReference type="GO" id="GO:0006078">
    <property type="term" value="P:(1-&gt;6)-beta-D-glucan biosynthetic process"/>
    <property type="evidence" value="ECO:0007669"/>
    <property type="project" value="TreeGrafter"/>
</dbReference>
<name>A0A642URJ0_DIURU</name>
<organism evidence="11 12">
    <name type="scientific">Diutina rugosa</name>
    <name type="common">Yeast</name>
    <name type="synonym">Candida rugosa</name>
    <dbReference type="NCBI Taxonomy" id="5481"/>
    <lineage>
        <taxon>Eukaryota</taxon>
        <taxon>Fungi</taxon>
        <taxon>Dikarya</taxon>
        <taxon>Ascomycota</taxon>
        <taxon>Saccharomycotina</taxon>
        <taxon>Pichiomycetes</taxon>
        <taxon>Debaryomycetaceae</taxon>
        <taxon>Diutina</taxon>
    </lineage>
</organism>
<feature type="transmembrane region" description="Helical" evidence="10">
    <location>
        <begin position="7"/>
        <end position="27"/>
    </location>
</feature>
<evidence type="ECO:0000256" key="10">
    <source>
        <dbReference type="SAM" id="Phobius"/>
    </source>
</evidence>
<dbReference type="PANTHER" id="PTHR28285">
    <property type="entry name" value="PROTEIN BIG1"/>
    <property type="match status" value="1"/>
</dbReference>
<dbReference type="AlphaFoldDB" id="A0A642URJ0"/>
<evidence type="ECO:0000256" key="3">
    <source>
        <dbReference type="ARBA" id="ARBA00022089"/>
    </source>
</evidence>
<evidence type="ECO:0000256" key="5">
    <source>
        <dbReference type="ARBA" id="ARBA00022729"/>
    </source>
</evidence>
<dbReference type="InterPro" id="IPR037654">
    <property type="entry name" value="Big1"/>
</dbReference>
<reference evidence="11 12" key="1">
    <citation type="submission" date="2019-07" db="EMBL/GenBank/DDBJ databases">
        <title>Genome assembly of two rare yeast pathogens: Diutina rugosa and Trichomonascus ciferrii.</title>
        <authorList>
            <person name="Mixao V."/>
            <person name="Saus E."/>
            <person name="Hansen A."/>
            <person name="Lass-Flor C."/>
            <person name="Gabaldon T."/>
        </authorList>
    </citation>
    <scope>NUCLEOTIDE SEQUENCE [LARGE SCALE GENOMIC DNA]</scope>
    <source>
        <strain evidence="11 12">CBS 613</strain>
    </source>
</reference>
<gene>
    <name evidence="11" type="ORF">DIURU_003832</name>
</gene>
<dbReference type="EMBL" id="SWFT01000112">
    <property type="protein sequence ID" value="KAA8900409.1"/>
    <property type="molecule type" value="Genomic_DNA"/>
</dbReference>
<comment type="similarity">
    <text evidence="2">Belongs to the BIG1 family.</text>
</comment>
<evidence type="ECO:0000313" key="11">
    <source>
        <dbReference type="EMBL" id="KAA8900409.1"/>
    </source>
</evidence>
<keyword evidence="6" id="KW-0256">Endoplasmic reticulum</keyword>
<accession>A0A642URJ0</accession>
<dbReference type="Proteomes" id="UP000449547">
    <property type="component" value="Unassembled WGS sequence"/>
</dbReference>
<evidence type="ECO:0000256" key="4">
    <source>
        <dbReference type="ARBA" id="ARBA00022692"/>
    </source>
</evidence>
<keyword evidence="8 10" id="KW-0472">Membrane</keyword>
<evidence type="ECO:0000313" key="12">
    <source>
        <dbReference type="Proteomes" id="UP000449547"/>
    </source>
</evidence>
<keyword evidence="5" id="KW-0732">Signal</keyword>
<keyword evidence="12" id="KW-1185">Reference proteome</keyword>
<dbReference type="OrthoDB" id="9985059at2759"/>
<keyword evidence="4 10" id="KW-0812">Transmembrane</keyword>
<dbReference type="GeneID" id="54782483"/>
<dbReference type="VEuPathDB" id="FungiDB:DIURU_003832"/>
<comment type="caution">
    <text evidence="11">The sequence shown here is derived from an EMBL/GenBank/DDBJ whole genome shotgun (WGS) entry which is preliminary data.</text>
</comment>
<protein>
    <recommendedName>
        <fullName evidence="3">Protein BIG1</fullName>
    </recommendedName>
</protein>
<evidence type="ECO:0000256" key="8">
    <source>
        <dbReference type="ARBA" id="ARBA00023136"/>
    </source>
</evidence>
<comment type="subcellular location">
    <subcellularLocation>
        <location evidence="1">Endoplasmic reticulum membrane</location>
        <topology evidence="1">Single-pass type I membrane protein</topology>
    </subcellularLocation>
</comment>
<evidence type="ECO:0000256" key="9">
    <source>
        <dbReference type="ARBA" id="ARBA00023316"/>
    </source>
</evidence>
<evidence type="ECO:0000256" key="2">
    <source>
        <dbReference type="ARBA" id="ARBA00008203"/>
    </source>
</evidence>
<proteinExistence type="inferred from homology"/>
<dbReference type="PANTHER" id="PTHR28285:SF1">
    <property type="entry name" value="PROTEIN BIG1"/>
    <property type="match status" value="1"/>
</dbReference>
<dbReference type="GO" id="GO:0005789">
    <property type="term" value="C:endoplasmic reticulum membrane"/>
    <property type="evidence" value="ECO:0007669"/>
    <property type="project" value="UniProtKB-SubCell"/>
</dbReference>
<dbReference type="GO" id="GO:0071555">
    <property type="term" value="P:cell wall organization"/>
    <property type="evidence" value="ECO:0007669"/>
    <property type="project" value="UniProtKB-KW"/>
</dbReference>
<keyword evidence="7 10" id="KW-1133">Transmembrane helix</keyword>
<dbReference type="RefSeq" id="XP_034011409.1">
    <property type="nucleotide sequence ID" value="XM_034156638.1"/>
</dbReference>
<sequence length="319" mass="37548">MLQLRKVVTILGLITVAYAYLAVPVLYASHKLVPGLWDEIGRDWSSAYSGQDVTNMVRKAITPCSSDEYLIVNMPGLTQEDMNDRSEWPFLERYLHMASTVVGAPWVRDPLDIEYLESYIIQQCEAETIVVSNMRDEEVPQYLDTRTRVIRVEYEELDAEDLDHRHEQLRDADELIRKILRKLPSPHYSIIVTSDTPVNVHPIPAHITEENPDIYGIFNKIINDPKREEEVERNDRFHKAEPDWIESKHSNERYLRNRRDDEVHFFDYDLWTKNDKVVMTIFLMVSTLGLMKLRSMFNHLIYRQKGVDLTRPSKTRKKE</sequence>
<dbReference type="GO" id="GO:0009272">
    <property type="term" value="P:fungal-type cell wall biogenesis"/>
    <property type="evidence" value="ECO:0007669"/>
    <property type="project" value="TreeGrafter"/>
</dbReference>
<dbReference type="OMA" id="PNWNPIR"/>
<keyword evidence="9" id="KW-0961">Cell wall biogenesis/degradation</keyword>
<evidence type="ECO:0000256" key="6">
    <source>
        <dbReference type="ARBA" id="ARBA00022824"/>
    </source>
</evidence>
<evidence type="ECO:0000256" key="1">
    <source>
        <dbReference type="ARBA" id="ARBA00004115"/>
    </source>
</evidence>
<evidence type="ECO:0000256" key="7">
    <source>
        <dbReference type="ARBA" id="ARBA00022989"/>
    </source>
</evidence>